<dbReference type="RefSeq" id="WP_229915360.1">
    <property type="nucleotide sequence ID" value="NZ_BNBE01000001.1"/>
</dbReference>
<gene>
    <name evidence="1" type="ORF">GCM10017667_32630</name>
</gene>
<reference evidence="1" key="1">
    <citation type="journal article" date="2014" name="Int. J. Syst. Evol. Microbiol.">
        <title>Complete genome sequence of Corynebacterium casei LMG S-19264T (=DSM 44701T), isolated from a smear-ripened cheese.</title>
        <authorList>
            <consortium name="US DOE Joint Genome Institute (JGI-PGF)"/>
            <person name="Walter F."/>
            <person name="Albersmeier A."/>
            <person name="Kalinowski J."/>
            <person name="Ruckert C."/>
        </authorList>
    </citation>
    <scope>NUCLEOTIDE SEQUENCE</scope>
    <source>
        <strain evidence="1">JCM 4122</strain>
    </source>
</reference>
<dbReference type="Proteomes" id="UP000632849">
    <property type="component" value="Unassembled WGS sequence"/>
</dbReference>
<accession>A0A919EMN5</accession>
<reference evidence="1" key="2">
    <citation type="submission" date="2020-09" db="EMBL/GenBank/DDBJ databases">
        <authorList>
            <person name="Sun Q."/>
            <person name="Ohkuma M."/>
        </authorList>
    </citation>
    <scope>NUCLEOTIDE SEQUENCE</scope>
    <source>
        <strain evidence="1">JCM 4122</strain>
    </source>
</reference>
<comment type="caution">
    <text evidence="1">The sequence shown here is derived from an EMBL/GenBank/DDBJ whole genome shotgun (WGS) entry which is preliminary data.</text>
</comment>
<proteinExistence type="predicted"/>
<protein>
    <recommendedName>
        <fullName evidence="3">AG1 protein</fullName>
    </recommendedName>
</protein>
<evidence type="ECO:0000313" key="1">
    <source>
        <dbReference type="EMBL" id="GHF99227.1"/>
    </source>
</evidence>
<keyword evidence="2" id="KW-1185">Reference proteome</keyword>
<evidence type="ECO:0000313" key="2">
    <source>
        <dbReference type="Proteomes" id="UP000632849"/>
    </source>
</evidence>
<dbReference type="EMBL" id="BNBE01000001">
    <property type="protein sequence ID" value="GHF99227.1"/>
    <property type="molecule type" value="Genomic_DNA"/>
</dbReference>
<sequence>MAFEDEWAAARDAARNGGTGMRLNGLPNDQGRWSPGADLSVRQDHLGAIGHAAYGLHGRLAKDGNHARDDSSLAAGLLTAHHFHTGAVLANVVETWDLQLRTLLDAVGHISNHLDHSVASHAKDDAEVGTSLAVSKISEYFE</sequence>
<evidence type="ECO:0008006" key="3">
    <source>
        <dbReference type="Google" id="ProtNLM"/>
    </source>
</evidence>
<organism evidence="1 2">
    <name type="scientific">Streptomyces filamentosus</name>
    <name type="common">Streptomyces roseosporus</name>
    <dbReference type="NCBI Taxonomy" id="67294"/>
    <lineage>
        <taxon>Bacteria</taxon>
        <taxon>Bacillati</taxon>
        <taxon>Actinomycetota</taxon>
        <taxon>Actinomycetes</taxon>
        <taxon>Kitasatosporales</taxon>
        <taxon>Streptomycetaceae</taxon>
        <taxon>Streptomyces</taxon>
    </lineage>
</organism>
<dbReference type="AlphaFoldDB" id="A0A919EMN5"/>
<name>A0A919EMN5_STRFL</name>